<keyword evidence="3" id="KW-0282">Flagellum</keyword>
<sequence length="391" mass="45180">MKLESSKLPSKAERDFWNAFLLQGEPEHHGRGIESQSVSSESYENPSAIDKPFVLDTNQIEKSKSSIQNMTESAKEIKLEYDLKVEKLFFKRLYCDYIIHFLELKISCALLYTLAEQEFSKSREETEEELETVTGFVDEFDSLLKEAKDLEKQLRQLHSKIQKQERSVSSKIETKCSKVVDSEKTFDSFRRLPSFPLQSENPFWTPSLILTAEDLSVAEKSTAELCCPENVDASLWKTICSKRVRHLKLCITLRHLQFQIMTITKVTTRSLVIKLKLKTKQEYCRRIIESIKQMFTKCRRQKVTLGNGERKHQEESGSSRETAGGPRLAAEFLCPPIEIKSKLDKCRLKHVEHLGGLREELNKQMAAFQDTKALVEEAVDEKWKILKFLSS</sequence>
<proteinExistence type="predicted"/>
<keyword evidence="3" id="KW-0966">Cell projection</keyword>
<keyword evidence="4" id="KW-1185">Reference proteome</keyword>
<keyword evidence="1" id="KW-0175">Coiled coil</keyword>
<comment type="caution">
    <text evidence="3">The sequence shown here is derived from an EMBL/GenBank/DDBJ whole genome shotgun (WGS) entry which is preliminary data.</text>
</comment>
<gene>
    <name evidence="3" type="primary">CFAP43_0</name>
    <name evidence="3" type="ORF">CEXT_445291</name>
</gene>
<reference evidence="3 4" key="1">
    <citation type="submission" date="2021-06" db="EMBL/GenBank/DDBJ databases">
        <title>Caerostris extrusa draft genome.</title>
        <authorList>
            <person name="Kono N."/>
            <person name="Arakawa K."/>
        </authorList>
    </citation>
    <scope>NUCLEOTIDE SEQUENCE [LARGE SCALE GENOMIC DNA]</scope>
</reference>
<feature type="coiled-coil region" evidence="1">
    <location>
        <begin position="140"/>
        <end position="167"/>
    </location>
</feature>
<name>A0AAV4XHP6_CAEEX</name>
<dbReference type="EMBL" id="BPLR01017649">
    <property type="protein sequence ID" value="GIY93304.1"/>
    <property type="molecule type" value="Genomic_DNA"/>
</dbReference>
<dbReference type="AlphaFoldDB" id="A0AAV4XHP6"/>
<feature type="region of interest" description="Disordered" evidence="2">
    <location>
        <begin position="29"/>
        <end position="48"/>
    </location>
</feature>
<keyword evidence="3" id="KW-0969">Cilium</keyword>
<organism evidence="3 4">
    <name type="scientific">Caerostris extrusa</name>
    <name type="common">Bark spider</name>
    <name type="synonym">Caerostris bankana</name>
    <dbReference type="NCBI Taxonomy" id="172846"/>
    <lineage>
        <taxon>Eukaryota</taxon>
        <taxon>Metazoa</taxon>
        <taxon>Ecdysozoa</taxon>
        <taxon>Arthropoda</taxon>
        <taxon>Chelicerata</taxon>
        <taxon>Arachnida</taxon>
        <taxon>Araneae</taxon>
        <taxon>Araneomorphae</taxon>
        <taxon>Entelegynae</taxon>
        <taxon>Araneoidea</taxon>
        <taxon>Araneidae</taxon>
        <taxon>Caerostris</taxon>
    </lineage>
</organism>
<evidence type="ECO:0000256" key="1">
    <source>
        <dbReference type="SAM" id="Coils"/>
    </source>
</evidence>
<protein>
    <submittedName>
        <fullName evidence="3">Cilia- and flagella-associated protein 43</fullName>
    </submittedName>
</protein>
<evidence type="ECO:0000313" key="4">
    <source>
        <dbReference type="Proteomes" id="UP001054945"/>
    </source>
</evidence>
<accession>A0AAV4XHP6</accession>
<evidence type="ECO:0000313" key="3">
    <source>
        <dbReference type="EMBL" id="GIY93304.1"/>
    </source>
</evidence>
<feature type="compositionally biased region" description="Polar residues" evidence="2">
    <location>
        <begin position="34"/>
        <end position="45"/>
    </location>
</feature>
<evidence type="ECO:0000256" key="2">
    <source>
        <dbReference type="SAM" id="MobiDB-lite"/>
    </source>
</evidence>
<dbReference type="Proteomes" id="UP001054945">
    <property type="component" value="Unassembled WGS sequence"/>
</dbReference>